<dbReference type="RefSeq" id="WP_162659095.1">
    <property type="nucleotide sequence ID" value="NZ_LR593887.1"/>
</dbReference>
<dbReference type="EMBL" id="LR586016">
    <property type="protein sequence ID" value="VIP03952.1"/>
    <property type="molecule type" value="Genomic_DNA"/>
</dbReference>
<dbReference type="AlphaFoldDB" id="A0A6C2YSU3"/>
<evidence type="ECO:0000259" key="1">
    <source>
        <dbReference type="Pfam" id="PF14216"/>
    </source>
</evidence>
<dbReference type="Proteomes" id="UP000464378">
    <property type="component" value="Chromosome"/>
</dbReference>
<sequence>MPDPRIQYVLDGATIVANQQSSADKELIRWARARGLYARIDRATRWGNPFRVTASAPREVVVIQYLHWIATQRELLRDLPQLRGKVLGCWCAPEACHGHVLLGLITNNGWLPIDIAPKDGTRILLFRQSAKPAVRIGFWDRDRLLFHRNPPPTWICAGSGHEFAPDQLPTHWRPIPDLPSSPTQSAG</sequence>
<feature type="domain" description="DUF4326" evidence="1">
    <location>
        <begin position="38"/>
        <end position="102"/>
    </location>
</feature>
<dbReference type="InterPro" id="IPR025475">
    <property type="entry name" value="DUF4326"/>
</dbReference>
<dbReference type="KEGG" id="tim:GMBLW1_52410"/>
<gene>
    <name evidence="2" type="ORF">GMBLW1_52410</name>
</gene>
<name>A0A6C2YSU3_9BACT</name>
<dbReference type="EMBL" id="LR593887">
    <property type="protein sequence ID" value="VTS05271.1"/>
    <property type="molecule type" value="Genomic_DNA"/>
</dbReference>
<protein>
    <recommendedName>
        <fullName evidence="1">DUF4326 domain-containing protein</fullName>
    </recommendedName>
</protein>
<evidence type="ECO:0000313" key="3">
    <source>
        <dbReference type="Proteomes" id="UP000464378"/>
    </source>
</evidence>
<evidence type="ECO:0000313" key="2">
    <source>
        <dbReference type="EMBL" id="VIP03952.1"/>
    </source>
</evidence>
<keyword evidence="3" id="KW-1185">Reference proteome</keyword>
<organism evidence="2">
    <name type="scientific">Tuwongella immobilis</name>
    <dbReference type="NCBI Taxonomy" id="692036"/>
    <lineage>
        <taxon>Bacteria</taxon>
        <taxon>Pseudomonadati</taxon>
        <taxon>Planctomycetota</taxon>
        <taxon>Planctomycetia</taxon>
        <taxon>Gemmatales</taxon>
        <taxon>Gemmataceae</taxon>
        <taxon>Tuwongella</taxon>
    </lineage>
</organism>
<reference evidence="2" key="1">
    <citation type="submission" date="2019-04" db="EMBL/GenBank/DDBJ databases">
        <authorList>
            <consortium name="Science for Life Laboratories"/>
        </authorList>
    </citation>
    <scope>NUCLEOTIDE SEQUENCE</scope>
    <source>
        <strain evidence="2">MBLW1</strain>
    </source>
</reference>
<proteinExistence type="predicted"/>
<accession>A0A6C2YSU3</accession>
<dbReference type="Pfam" id="PF14216">
    <property type="entry name" value="DUF4326"/>
    <property type="match status" value="1"/>
</dbReference>
<dbReference type="InParanoid" id="A0A6C2YSU3"/>